<dbReference type="AlphaFoldDB" id="A0AAV6YJQ1"/>
<keyword evidence="2" id="KW-1185">Reference proteome</keyword>
<sequence length="119" mass="13568">MVVLNFAGDEENYKFLVSTSFVHVDDVARAHIFLFEYTEAKGRYICSAVDVTIDKLSEFLSARYTKYQTPTPDSLRGIQPVKTSGLSSRKLLEARFTYRYGLEEMFDGAIQSCKEKGFL</sequence>
<evidence type="ECO:0000313" key="1">
    <source>
        <dbReference type="EMBL" id="KAG8391665.1"/>
    </source>
</evidence>
<dbReference type="EMBL" id="WHWC01000001">
    <property type="protein sequence ID" value="KAG8391665.1"/>
    <property type="molecule type" value="Genomic_DNA"/>
</dbReference>
<dbReference type="SUPFAM" id="SSF51735">
    <property type="entry name" value="NAD(P)-binding Rossmann-fold domains"/>
    <property type="match status" value="1"/>
</dbReference>
<name>A0AAV6YJQ1_9LAMI</name>
<reference evidence="1" key="1">
    <citation type="submission" date="2019-10" db="EMBL/GenBank/DDBJ databases">
        <authorList>
            <person name="Zhang R."/>
            <person name="Pan Y."/>
            <person name="Wang J."/>
            <person name="Ma R."/>
            <person name="Yu S."/>
        </authorList>
    </citation>
    <scope>NUCLEOTIDE SEQUENCE</scope>
    <source>
        <strain evidence="1">LA-IB0</strain>
        <tissue evidence="1">Leaf</tissue>
    </source>
</reference>
<dbReference type="Proteomes" id="UP000826271">
    <property type="component" value="Unassembled WGS sequence"/>
</dbReference>
<comment type="caution">
    <text evidence="1">The sequence shown here is derived from an EMBL/GenBank/DDBJ whole genome shotgun (WGS) entry which is preliminary data.</text>
</comment>
<proteinExistence type="predicted"/>
<dbReference type="InterPro" id="IPR036291">
    <property type="entry name" value="NAD(P)-bd_dom_sf"/>
</dbReference>
<dbReference type="Gene3D" id="3.40.50.720">
    <property type="entry name" value="NAD(P)-binding Rossmann-like Domain"/>
    <property type="match status" value="1"/>
</dbReference>
<accession>A0AAV6YJQ1</accession>
<organism evidence="1 2">
    <name type="scientific">Buddleja alternifolia</name>
    <dbReference type="NCBI Taxonomy" id="168488"/>
    <lineage>
        <taxon>Eukaryota</taxon>
        <taxon>Viridiplantae</taxon>
        <taxon>Streptophyta</taxon>
        <taxon>Embryophyta</taxon>
        <taxon>Tracheophyta</taxon>
        <taxon>Spermatophyta</taxon>
        <taxon>Magnoliopsida</taxon>
        <taxon>eudicotyledons</taxon>
        <taxon>Gunneridae</taxon>
        <taxon>Pentapetalae</taxon>
        <taxon>asterids</taxon>
        <taxon>lamiids</taxon>
        <taxon>Lamiales</taxon>
        <taxon>Scrophulariaceae</taxon>
        <taxon>Buddlejeae</taxon>
        <taxon>Buddleja</taxon>
    </lineage>
</organism>
<protein>
    <submittedName>
        <fullName evidence="1">Uncharacterized protein</fullName>
    </submittedName>
</protein>
<evidence type="ECO:0000313" key="2">
    <source>
        <dbReference type="Proteomes" id="UP000826271"/>
    </source>
</evidence>
<gene>
    <name evidence="1" type="ORF">BUALT_Bualt01G0210900</name>
</gene>